<dbReference type="AlphaFoldDB" id="A0A8H5CYZ7"/>
<comment type="caution">
    <text evidence="3">The sequence shown here is derived from an EMBL/GenBank/DDBJ whole genome shotgun (WGS) entry which is preliminary data.</text>
</comment>
<dbReference type="OrthoDB" id="4177236at2759"/>
<dbReference type="PANTHER" id="PTHR21310">
    <property type="entry name" value="AMINOGLYCOSIDE PHOSPHOTRANSFERASE-RELATED-RELATED"/>
    <property type="match status" value="1"/>
</dbReference>
<evidence type="ECO:0000313" key="3">
    <source>
        <dbReference type="EMBL" id="KAF5350567.1"/>
    </source>
</evidence>
<dbReference type="InterPro" id="IPR051678">
    <property type="entry name" value="AGP_Transferase"/>
</dbReference>
<keyword evidence="4" id="KW-1185">Reference proteome</keyword>
<dbReference type="InterPro" id="IPR002575">
    <property type="entry name" value="Aminoglycoside_PTrfase"/>
</dbReference>
<feature type="transmembrane region" description="Helical" evidence="1">
    <location>
        <begin position="15"/>
        <end position="34"/>
    </location>
</feature>
<reference evidence="3 4" key="1">
    <citation type="journal article" date="2020" name="ISME J.">
        <title>Uncovering the hidden diversity of litter-decomposition mechanisms in mushroom-forming fungi.</title>
        <authorList>
            <person name="Floudas D."/>
            <person name="Bentzer J."/>
            <person name="Ahren D."/>
            <person name="Johansson T."/>
            <person name="Persson P."/>
            <person name="Tunlid A."/>
        </authorList>
    </citation>
    <scope>NUCLEOTIDE SEQUENCE [LARGE SCALE GENOMIC DNA]</scope>
    <source>
        <strain evidence="3 4">CBS 146.42</strain>
    </source>
</reference>
<dbReference type="Pfam" id="PF01636">
    <property type="entry name" value="APH"/>
    <property type="match status" value="1"/>
</dbReference>
<feature type="domain" description="Aminoglycoside phosphotransferase" evidence="2">
    <location>
        <begin position="111"/>
        <end position="288"/>
    </location>
</feature>
<gene>
    <name evidence="3" type="ORF">D9756_008740</name>
</gene>
<dbReference type="SUPFAM" id="SSF56112">
    <property type="entry name" value="Protein kinase-like (PK-like)"/>
    <property type="match status" value="1"/>
</dbReference>
<proteinExistence type="predicted"/>
<sequence length="326" mass="37881">MFALDLYRVPWWKRYIYFAVCTCADFLDIFFSAIHLHRRTTKALTTSDIDHVTNEEIINIIKSSGELLHPAMDHVYITSPQTICKYVEYAPNAVSLPSECFEANAQNLAYAQTTIPVPRIRRVIKRNDYVFYLVQDYIKGQALADVWNQLTIWKKIWVAFTLRKYIRQLHRIKAPSTTPPGPVSSQPQPIDNYRVLGEALGTIGPFDTSAEFSALLDQYYSRAVFVGSPYHNEKCNMSELVLGHQDLTPRNMIIGEDGQLWIIDWGNAGFYPPWFEYAAMTAAAHQEEILFRKKYRYWNLIVPFVCGPYFQQMDWLVRCIPAFRYC</sequence>
<evidence type="ECO:0000256" key="1">
    <source>
        <dbReference type="SAM" id="Phobius"/>
    </source>
</evidence>
<dbReference type="PANTHER" id="PTHR21310:SF39">
    <property type="entry name" value="AMINOGLYCOSIDE PHOSPHOTRANSFERASE DOMAIN-CONTAINING PROTEIN"/>
    <property type="match status" value="1"/>
</dbReference>
<keyword evidence="1" id="KW-0812">Transmembrane</keyword>
<evidence type="ECO:0000259" key="2">
    <source>
        <dbReference type="Pfam" id="PF01636"/>
    </source>
</evidence>
<dbReference type="Gene3D" id="3.90.1200.10">
    <property type="match status" value="1"/>
</dbReference>
<organism evidence="3 4">
    <name type="scientific">Leucocoprinus leucothites</name>
    <dbReference type="NCBI Taxonomy" id="201217"/>
    <lineage>
        <taxon>Eukaryota</taxon>
        <taxon>Fungi</taxon>
        <taxon>Dikarya</taxon>
        <taxon>Basidiomycota</taxon>
        <taxon>Agaricomycotina</taxon>
        <taxon>Agaricomycetes</taxon>
        <taxon>Agaricomycetidae</taxon>
        <taxon>Agaricales</taxon>
        <taxon>Agaricineae</taxon>
        <taxon>Agaricaceae</taxon>
        <taxon>Leucocoprinus</taxon>
    </lineage>
</organism>
<evidence type="ECO:0000313" key="4">
    <source>
        <dbReference type="Proteomes" id="UP000559027"/>
    </source>
</evidence>
<dbReference type="Proteomes" id="UP000559027">
    <property type="component" value="Unassembled WGS sequence"/>
</dbReference>
<accession>A0A8H5CYZ7</accession>
<dbReference type="InterPro" id="IPR011009">
    <property type="entry name" value="Kinase-like_dom_sf"/>
</dbReference>
<protein>
    <recommendedName>
        <fullName evidence="2">Aminoglycoside phosphotransferase domain-containing protein</fullName>
    </recommendedName>
</protein>
<keyword evidence="1" id="KW-1133">Transmembrane helix</keyword>
<name>A0A8H5CYZ7_9AGAR</name>
<keyword evidence="1" id="KW-0472">Membrane</keyword>
<dbReference type="EMBL" id="JAACJO010000014">
    <property type="protein sequence ID" value="KAF5350567.1"/>
    <property type="molecule type" value="Genomic_DNA"/>
</dbReference>